<dbReference type="Proteomes" id="UP000612329">
    <property type="component" value="Unassembled WGS sequence"/>
</dbReference>
<protein>
    <submittedName>
        <fullName evidence="1">Uncharacterized protein</fullName>
    </submittedName>
</protein>
<gene>
    <name evidence="1" type="ORF">GCM10007962_06760</name>
</gene>
<proteinExistence type="predicted"/>
<reference evidence="1" key="2">
    <citation type="submission" date="2020-09" db="EMBL/GenBank/DDBJ databases">
        <authorList>
            <person name="Sun Q."/>
            <person name="Ohkuma M."/>
        </authorList>
    </citation>
    <scope>NUCLEOTIDE SEQUENCE</scope>
    <source>
        <strain evidence="1">JCM 12862</strain>
    </source>
</reference>
<sequence length="59" mass="6899">MDILLSEFKYTPKEIKSKIIKETLFNPKIKTSAPSGTITLKILQVVYKKYRLIRKTTIK</sequence>
<evidence type="ECO:0000313" key="1">
    <source>
        <dbReference type="EMBL" id="GGK15212.1"/>
    </source>
</evidence>
<dbReference type="AlphaFoldDB" id="A0A8J3BE47"/>
<name>A0A8J3BE47_9FLAO</name>
<comment type="caution">
    <text evidence="1">The sequence shown here is derived from an EMBL/GenBank/DDBJ whole genome shotgun (WGS) entry which is preliminary data.</text>
</comment>
<evidence type="ECO:0000313" key="2">
    <source>
        <dbReference type="Proteomes" id="UP000612329"/>
    </source>
</evidence>
<organism evidence="1 2">
    <name type="scientific">Yeosuana aromativorans</name>
    <dbReference type="NCBI Taxonomy" id="288019"/>
    <lineage>
        <taxon>Bacteria</taxon>
        <taxon>Pseudomonadati</taxon>
        <taxon>Bacteroidota</taxon>
        <taxon>Flavobacteriia</taxon>
        <taxon>Flavobacteriales</taxon>
        <taxon>Flavobacteriaceae</taxon>
        <taxon>Yeosuana</taxon>
    </lineage>
</organism>
<accession>A0A8J3BE47</accession>
<dbReference type="EMBL" id="BMNR01000002">
    <property type="protein sequence ID" value="GGK15212.1"/>
    <property type="molecule type" value="Genomic_DNA"/>
</dbReference>
<reference evidence="1" key="1">
    <citation type="journal article" date="2014" name="Int. J. Syst. Evol. Microbiol.">
        <title>Complete genome sequence of Corynebacterium casei LMG S-19264T (=DSM 44701T), isolated from a smear-ripened cheese.</title>
        <authorList>
            <consortium name="US DOE Joint Genome Institute (JGI-PGF)"/>
            <person name="Walter F."/>
            <person name="Albersmeier A."/>
            <person name="Kalinowski J."/>
            <person name="Ruckert C."/>
        </authorList>
    </citation>
    <scope>NUCLEOTIDE SEQUENCE</scope>
    <source>
        <strain evidence="1">JCM 12862</strain>
    </source>
</reference>
<keyword evidence="2" id="KW-1185">Reference proteome</keyword>